<protein>
    <submittedName>
        <fullName evidence="2">Uncharacterized protein</fullName>
    </submittedName>
</protein>
<dbReference type="AlphaFoldDB" id="A0A288R4E5"/>
<evidence type="ECO:0000313" key="2">
    <source>
        <dbReference type="EMBL" id="APD26245.1"/>
    </source>
</evidence>
<feature type="region of interest" description="Disordered" evidence="1">
    <location>
        <begin position="1"/>
        <end position="29"/>
    </location>
</feature>
<organism evidence="2">
    <name type="scientific">Thielaviopsis punctulata</name>
    <dbReference type="NCBI Taxonomy" id="72032"/>
    <lineage>
        <taxon>Eukaryota</taxon>
        <taxon>Fungi</taxon>
        <taxon>Dikarya</taxon>
        <taxon>Ascomycota</taxon>
        <taxon>Pezizomycotina</taxon>
        <taxon>Sordariomycetes</taxon>
        <taxon>Hypocreomycetidae</taxon>
        <taxon>Microascales</taxon>
        <taxon>Ceratocystidaceae</taxon>
        <taxon>Thielaviopsis</taxon>
    </lineage>
</organism>
<feature type="region of interest" description="Disordered" evidence="1">
    <location>
        <begin position="65"/>
        <end position="100"/>
    </location>
</feature>
<name>A0A288R4E5_9PEZI</name>
<accession>A0A288R4E5</accession>
<sequence>MSNHNSPVLPMDHTNESELHTSFRGTGDSQCPLRQQMQMTMPDFLIHLETVDQYAECPNASPVRETNQLGERQPEEGHEACPSNGKDKTSNVSRHPRLRQRTIERYRRQWHVYRKVLGAVFVDMFVTSRGQPLRQRTVPITPTEETRFTNRFKRALNKVYNAHRAFTDTIIGNTLFSEKVAAAATLAKQQANLVIETQRLPICIPQDEVPRGLVRLSAHADVFERYEALLRQRRTSGARLRHHASVSAAGRCAATRGTARAGLARSACATSK</sequence>
<proteinExistence type="predicted"/>
<feature type="compositionally biased region" description="Basic and acidic residues" evidence="1">
    <location>
        <begin position="72"/>
        <end position="89"/>
    </location>
</feature>
<reference evidence="2" key="1">
    <citation type="journal article" date="2018" name="Fungal Genet. Biol.">
        <title>Unexpected placement of the MAT1-1-2 gene in the MAT1-2 idiomorph of Thielaviopsis.</title>
        <authorList>
            <person name="Wilken P.M."/>
            <person name="Steenkamp E.T."/>
            <person name="van der Nest M.A."/>
            <person name="Wingfield M.J."/>
            <person name="de Beer Z.W."/>
            <person name="Wingfield B.D."/>
        </authorList>
    </citation>
    <scope>NUCLEOTIDE SEQUENCE</scope>
    <source>
        <strain evidence="2">CMW 1032</strain>
    </source>
</reference>
<dbReference type="EMBL" id="KX989056">
    <property type="protein sequence ID" value="APD26245.1"/>
    <property type="molecule type" value="Genomic_DNA"/>
</dbReference>
<evidence type="ECO:0000256" key="1">
    <source>
        <dbReference type="SAM" id="MobiDB-lite"/>
    </source>
</evidence>